<proteinExistence type="predicted"/>
<organism evidence="1 2">
    <name type="scientific">Ophiocordyceps australis</name>
    <dbReference type="NCBI Taxonomy" id="1399860"/>
    <lineage>
        <taxon>Eukaryota</taxon>
        <taxon>Fungi</taxon>
        <taxon>Dikarya</taxon>
        <taxon>Ascomycota</taxon>
        <taxon>Pezizomycotina</taxon>
        <taxon>Sordariomycetes</taxon>
        <taxon>Hypocreomycetidae</taxon>
        <taxon>Hypocreales</taxon>
        <taxon>Ophiocordycipitaceae</taxon>
        <taxon>Ophiocordyceps</taxon>
    </lineage>
</organism>
<sequence>MKPSTLLPLLRARAQAGGRHQVARRYATSQQPSASSQFYKTFSRPVAKTLLLAVFTYQFVYWAWARLEANETRAETDATIAKLEATVHAYSEAKKQEAVRALEAKK</sequence>
<dbReference type="OrthoDB" id="2120024at2759"/>
<evidence type="ECO:0000313" key="1">
    <source>
        <dbReference type="EMBL" id="PHH64928.1"/>
    </source>
</evidence>
<name>A0A2C5XJJ0_9HYPO</name>
<keyword evidence="2" id="KW-1185">Reference proteome</keyword>
<dbReference type="AlphaFoldDB" id="A0A2C5XJJ0"/>
<dbReference type="EMBL" id="NJET01000024">
    <property type="protein sequence ID" value="PHH64928.1"/>
    <property type="molecule type" value="Genomic_DNA"/>
</dbReference>
<evidence type="ECO:0000313" key="2">
    <source>
        <dbReference type="Proteomes" id="UP000226192"/>
    </source>
</evidence>
<gene>
    <name evidence="1" type="ORF">CDD81_3785</name>
</gene>
<protein>
    <submittedName>
        <fullName evidence="1">Uncharacterized protein</fullName>
    </submittedName>
</protein>
<comment type="caution">
    <text evidence="1">The sequence shown here is derived from an EMBL/GenBank/DDBJ whole genome shotgun (WGS) entry which is preliminary data.</text>
</comment>
<reference evidence="1 2" key="1">
    <citation type="submission" date="2017-06" db="EMBL/GenBank/DDBJ databases">
        <title>Ant-infecting Ophiocordyceps genomes reveal a high diversity of potential behavioral manipulation genes and a possible major role for enterotoxins.</title>
        <authorList>
            <person name="De Bekker C."/>
            <person name="Evans H.C."/>
            <person name="Brachmann A."/>
            <person name="Hughes D.P."/>
        </authorList>
    </citation>
    <scope>NUCLEOTIDE SEQUENCE [LARGE SCALE GENOMIC DNA]</scope>
    <source>
        <strain evidence="1 2">Map64</strain>
    </source>
</reference>
<accession>A0A2C5XJJ0</accession>
<dbReference type="Proteomes" id="UP000226192">
    <property type="component" value="Unassembled WGS sequence"/>
</dbReference>